<name>A0A0H2RT22_9AGAM</name>
<evidence type="ECO:0000256" key="2">
    <source>
        <dbReference type="ARBA" id="ARBA00023002"/>
    </source>
</evidence>
<dbReference type="EMBL" id="KQ085933">
    <property type="protein sequence ID" value="KLO15165.1"/>
    <property type="molecule type" value="Genomic_DNA"/>
</dbReference>
<gene>
    <name evidence="4" type="ORF">SCHPADRAFT_825182</name>
</gene>
<comment type="similarity">
    <text evidence="3">Belongs to the ustYa family.</text>
</comment>
<sequence length="163" mass="18507">MNGFSLHTVDAGDVLPLRSTKNILMTFEDTDRYQLFGERADAEWAAASPLNDGYVHFGEGHRFFATAVAHEMHCVQVLRMSIANPAHPKVNYAHSAHCLNYLRVYALCNADLTLEKFDPWKGNFTENQIAQTHVCRNWEDAYDLFAENTKEWLGMGGNLRTPD</sequence>
<dbReference type="PANTHER" id="PTHR33365:SF11">
    <property type="entry name" value="TAT PATHWAY SIGNAL SEQUENCE"/>
    <property type="match status" value="1"/>
</dbReference>
<dbReference type="InterPro" id="IPR021765">
    <property type="entry name" value="UstYa-like"/>
</dbReference>
<dbReference type="InParanoid" id="A0A0H2RT22"/>
<keyword evidence="5" id="KW-1185">Reference proteome</keyword>
<dbReference type="STRING" id="27342.A0A0H2RT22"/>
<reference evidence="4 5" key="1">
    <citation type="submission" date="2015-04" db="EMBL/GenBank/DDBJ databases">
        <title>Complete genome sequence of Schizopora paradoxa KUC8140, a cosmopolitan wood degrader in East Asia.</title>
        <authorList>
            <consortium name="DOE Joint Genome Institute"/>
            <person name="Min B."/>
            <person name="Park H."/>
            <person name="Jang Y."/>
            <person name="Kim J.-J."/>
            <person name="Kim K.H."/>
            <person name="Pangilinan J."/>
            <person name="Lipzen A."/>
            <person name="Riley R."/>
            <person name="Grigoriev I.V."/>
            <person name="Spatafora J.W."/>
            <person name="Choi I.-G."/>
        </authorList>
    </citation>
    <scope>NUCLEOTIDE SEQUENCE [LARGE SCALE GENOMIC DNA]</scope>
    <source>
        <strain evidence="4 5">KUC8140</strain>
    </source>
</reference>
<dbReference type="PANTHER" id="PTHR33365">
    <property type="entry name" value="YALI0B05434P"/>
    <property type="match status" value="1"/>
</dbReference>
<dbReference type="AlphaFoldDB" id="A0A0H2RT22"/>
<accession>A0A0H2RT22</accession>
<protein>
    <submittedName>
        <fullName evidence="4">Uncharacterized protein</fullName>
    </submittedName>
</protein>
<dbReference type="Proteomes" id="UP000053477">
    <property type="component" value="Unassembled WGS sequence"/>
</dbReference>
<dbReference type="OrthoDB" id="3687641at2759"/>
<keyword evidence="2" id="KW-0560">Oxidoreductase</keyword>
<dbReference type="GO" id="GO:0043386">
    <property type="term" value="P:mycotoxin biosynthetic process"/>
    <property type="evidence" value="ECO:0007669"/>
    <property type="project" value="InterPro"/>
</dbReference>
<evidence type="ECO:0000313" key="5">
    <source>
        <dbReference type="Proteomes" id="UP000053477"/>
    </source>
</evidence>
<organism evidence="4 5">
    <name type="scientific">Schizopora paradoxa</name>
    <dbReference type="NCBI Taxonomy" id="27342"/>
    <lineage>
        <taxon>Eukaryota</taxon>
        <taxon>Fungi</taxon>
        <taxon>Dikarya</taxon>
        <taxon>Basidiomycota</taxon>
        <taxon>Agaricomycotina</taxon>
        <taxon>Agaricomycetes</taxon>
        <taxon>Hymenochaetales</taxon>
        <taxon>Schizoporaceae</taxon>
        <taxon>Schizopora</taxon>
    </lineage>
</organism>
<proteinExistence type="inferred from homology"/>
<evidence type="ECO:0000256" key="3">
    <source>
        <dbReference type="ARBA" id="ARBA00035112"/>
    </source>
</evidence>
<dbReference type="GO" id="GO:0016491">
    <property type="term" value="F:oxidoreductase activity"/>
    <property type="evidence" value="ECO:0007669"/>
    <property type="project" value="UniProtKB-KW"/>
</dbReference>
<comment type="pathway">
    <text evidence="1">Mycotoxin biosynthesis.</text>
</comment>
<dbReference type="Pfam" id="PF11807">
    <property type="entry name" value="UstYa"/>
    <property type="match status" value="1"/>
</dbReference>
<evidence type="ECO:0000313" key="4">
    <source>
        <dbReference type="EMBL" id="KLO15165.1"/>
    </source>
</evidence>
<evidence type="ECO:0000256" key="1">
    <source>
        <dbReference type="ARBA" id="ARBA00004685"/>
    </source>
</evidence>